<feature type="domain" description="EF-hand" evidence="1">
    <location>
        <begin position="117"/>
        <end position="152"/>
    </location>
</feature>
<dbReference type="InterPro" id="IPR011992">
    <property type="entry name" value="EF-hand-dom_pair"/>
</dbReference>
<dbReference type="InterPro" id="IPR018247">
    <property type="entry name" value="EF_Hand_1_Ca_BS"/>
</dbReference>
<evidence type="ECO:0000259" key="1">
    <source>
        <dbReference type="PROSITE" id="PS50222"/>
    </source>
</evidence>
<dbReference type="PROSITE" id="PS50222">
    <property type="entry name" value="EF_HAND_2"/>
    <property type="match status" value="2"/>
</dbReference>
<keyword evidence="3" id="KW-1185">Reference proteome</keyword>
<dbReference type="SUPFAM" id="SSF47473">
    <property type="entry name" value="EF-hand"/>
    <property type="match status" value="1"/>
</dbReference>
<reference evidence="2" key="1">
    <citation type="journal article" date="2014" name="Int. J. Syst. Evol. Microbiol.">
        <title>Complete genome sequence of Corynebacterium casei LMG S-19264T (=DSM 44701T), isolated from a smear-ripened cheese.</title>
        <authorList>
            <consortium name="US DOE Joint Genome Institute (JGI-PGF)"/>
            <person name="Walter F."/>
            <person name="Albersmeier A."/>
            <person name="Kalinowski J."/>
            <person name="Ruckert C."/>
        </authorList>
    </citation>
    <scope>NUCLEOTIDE SEQUENCE</scope>
    <source>
        <strain evidence="2">CGMCC 4.7430</strain>
    </source>
</reference>
<reference evidence="2" key="2">
    <citation type="submission" date="2020-09" db="EMBL/GenBank/DDBJ databases">
        <authorList>
            <person name="Sun Q."/>
            <person name="Zhou Y."/>
        </authorList>
    </citation>
    <scope>NUCLEOTIDE SEQUENCE</scope>
    <source>
        <strain evidence="2">CGMCC 4.7430</strain>
    </source>
</reference>
<evidence type="ECO:0000313" key="2">
    <source>
        <dbReference type="EMBL" id="GGP03498.1"/>
    </source>
</evidence>
<accession>A0A918A163</accession>
<feature type="domain" description="EF-hand" evidence="1">
    <location>
        <begin position="159"/>
        <end position="186"/>
    </location>
</feature>
<dbReference type="InterPro" id="IPR002048">
    <property type="entry name" value="EF_hand_dom"/>
</dbReference>
<dbReference type="Proteomes" id="UP000660745">
    <property type="component" value="Unassembled WGS sequence"/>
</dbReference>
<dbReference type="CDD" id="cd00051">
    <property type="entry name" value="EFh"/>
    <property type="match status" value="1"/>
</dbReference>
<dbReference type="SMART" id="SM00054">
    <property type="entry name" value="EFh"/>
    <property type="match status" value="3"/>
</dbReference>
<protein>
    <submittedName>
        <fullName evidence="2">Calcium-binding protein</fullName>
    </submittedName>
</protein>
<dbReference type="EMBL" id="BMNK01000002">
    <property type="protein sequence ID" value="GGP03498.1"/>
    <property type="molecule type" value="Genomic_DNA"/>
</dbReference>
<gene>
    <name evidence="2" type="ORF">GCM10012278_14960</name>
</gene>
<dbReference type="Pfam" id="PF13499">
    <property type="entry name" value="EF-hand_7"/>
    <property type="match status" value="1"/>
</dbReference>
<dbReference type="AlphaFoldDB" id="A0A918A163"/>
<organism evidence="2 3">
    <name type="scientific">Nonomuraea glycinis</name>
    <dbReference type="NCBI Taxonomy" id="2047744"/>
    <lineage>
        <taxon>Bacteria</taxon>
        <taxon>Bacillati</taxon>
        <taxon>Actinomycetota</taxon>
        <taxon>Actinomycetes</taxon>
        <taxon>Streptosporangiales</taxon>
        <taxon>Streptosporangiaceae</taxon>
        <taxon>Nonomuraea</taxon>
    </lineage>
</organism>
<proteinExistence type="predicted"/>
<dbReference type="PROSITE" id="PS00018">
    <property type="entry name" value="EF_HAND_1"/>
    <property type="match status" value="2"/>
</dbReference>
<sequence length="203" mass="21734">MVMIPSPCGEGEGTVAAGVAERGAGDDRGMASTFQRGKVQLVFGAMDADGDGALRETDFDALAGRWASIRAAGDAERLTAIMHGWWITLAERSRDPESVTLDDVLTVVDLLGQMPDAVDATAEAMFDAIDEDGDDRISPAEYQRMIEAWNGSPTDTAVIFARLDADGDGTVSRTEFIRHWREFWAGDDPTAPGTHVFGTPPTA</sequence>
<comment type="caution">
    <text evidence="2">The sequence shown here is derived from an EMBL/GenBank/DDBJ whole genome shotgun (WGS) entry which is preliminary data.</text>
</comment>
<dbReference type="Gene3D" id="1.10.238.10">
    <property type="entry name" value="EF-hand"/>
    <property type="match status" value="1"/>
</dbReference>
<evidence type="ECO:0000313" key="3">
    <source>
        <dbReference type="Proteomes" id="UP000660745"/>
    </source>
</evidence>
<dbReference type="GO" id="GO:0005509">
    <property type="term" value="F:calcium ion binding"/>
    <property type="evidence" value="ECO:0007669"/>
    <property type="project" value="InterPro"/>
</dbReference>
<name>A0A918A163_9ACTN</name>